<dbReference type="AlphaFoldDB" id="A0A6A4E014"/>
<accession>A0A6A4E014</accession>
<comment type="caution">
    <text evidence="2">The sequence shown here is derived from an EMBL/GenBank/DDBJ whole genome shotgun (WGS) entry which is preliminary data.</text>
</comment>
<gene>
    <name evidence="1" type="ORF">PR001_g20712</name>
    <name evidence="2" type="ORF">PR003_g19121</name>
</gene>
<dbReference type="Proteomes" id="UP000434957">
    <property type="component" value="Unassembled WGS sequence"/>
</dbReference>
<evidence type="ECO:0000313" key="1">
    <source>
        <dbReference type="EMBL" id="KAE8993293.1"/>
    </source>
</evidence>
<organism evidence="2 4">
    <name type="scientific">Phytophthora rubi</name>
    <dbReference type="NCBI Taxonomy" id="129364"/>
    <lineage>
        <taxon>Eukaryota</taxon>
        <taxon>Sar</taxon>
        <taxon>Stramenopiles</taxon>
        <taxon>Oomycota</taxon>
        <taxon>Peronosporomycetes</taxon>
        <taxon>Peronosporales</taxon>
        <taxon>Peronosporaceae</taxon>
        <taxon>Phytophthora</taxon>
    </lineage>
</organism>
<evidence type="ECO:0000313" key="4">
    <source>
        <dbReference type="Proteomes" id="UP000434957"/>
    </source>
</evidence>
<proteinExistence type="predicted"/>
<protein>
    <submittedName>
        <fullName evidence="2">Uncharacterized protein</fullName>
    </submittedName>
</protein>
<evidence type="ECO:0000313" key="3">
    <source>
        <dbReference type="Proteomes" id="UP000429607"/>
    </source>
</evidence>
<evidence type="ECO:0000313" key="2">
    <source>
        <dbReference type="EMBL" id="KAE9314930.1"/>
    </source>
</evidence>
<dbReference type="Proteomes" id="UP000429607">
    <property type="component" value="Unassembled WGS sequence"/>
</dbReference>
<reference evidence="2 4" key="1">
    <citation type="submission" date="2018-08" db="EMBL/GenBank/DDBJ databases">
        <title>Genomic investigation of the strawberry pathogen Phytophthora fragariae indicates pathogenicity is determined by transcriptional variation in three key races.</title>
        <authorList>
            <person name="Adams T.M."/>
            <person name="Armitage A.D."/>
            <person name="Sobczyk M.K."/>
            <person name="Bates H.J."/>
            <person name="Dunwell J.M."/>
            <person name="Nellist C.F."/>
            <person name="Harrison R.J."/>
        </authorList>
    </citation>
    <scope>NUCLEOTIDE SEQUENCE [LARGE SCALE GENOMIC DNA]</scope>
    <source>
        <strain evidence="1 3">SCRP249</strain>
        <strain evidence="2 4">SCRP333</strain>
    </source>
</reference>
<name>A0A6A4E014_9STRA</name>
<keyword evidence="4" id="KW-1185">Reference proteome</keyword>
<dbReference type="EMBL" id="QXFT01001584">
    <property type="protein sequence ID" value="KAE9314930.1"/>
    <property type="molecule type" value="Genomic_DNA"/>
</dbReference>
<sequence>MDSRLCSSLSGVEFVSSDEEDEEDIQPTRRRVFQFSASFSTLKAAKAGIDTFDANVYKFSYNYGKKGHGERVYKCVSHHECAKRLRLAKFGDGEFKIEHAGEHGGDVTNMKKRGIHGAFIQEICDILLGCGPKKCRKVLQNRYAEVPKLSALLPGPGQLKNHKSHLKSALAGGWEIKNIAKLLEWAFPRLCSSRAEFFLGGDTHIDCWDFDAAQDAGVFYTVPSHFRNELMVLECFEHDVQVEGGKKATCFRLVITSRQIFRNVLYAHNGQKDDGVIGVTDGTYRIHFGVWTLVDFGT</sequence>
<dbReference type="EMBL" id="QXFV01002074">
    <property type="protein sequence ID" value="KAE8993293.1"/>
    <property type="molecule type" value="Genomic_DNA"/>
</dbReference>